<accession>Q5C2J7</accession>
<evidence type="ECO:0000313" key="1">
    <source>
        <dbReference type="EMBL" id="AAX26128.1"/>
    </source>
</evidence>
<proteinExistence type="evidence at transcript level"/>
<organism evidence="1">
    <name type="scientific">Schistosoma japonicum</name>
    <name type="common">Blood fluke</name>
    <dbReference type="NCBI Taxonomy" id="6182"/>
    <lineage>
        <taxon>Eukaryota</taxon>
        <taxon>Metazoa</taxon>
        <taxon>Spiralia</taxon>
        <taxon>Lophotrochozoa</taxon>
        <taxon>Platyhelminthes</taxon>
        <taxon>Trematoda</taxon>
        <taxon>Digenea</taxon>
        <taxon>Strigeidida</taxon>
        <taxon>Schistosomatoidea</taxon>
        <taxon>Schistosomatidae</taxon>
        <taxon>Schistosoma</taxon>
    </lineage>
</organism>
<reference evidence="1" key="2">
    <citation type="journal article" date="2006" name="PLoS Pathog.">
        <title>New perspectives on host-parasite interplay by comparative transcriptomic and proteomic analyses of Schistosoma japonicum.</title>
        <authorList>
            <person name="Liu F."/>
            <person name="Lu J."/>
            <person name="Hu W."/>
            <person name="Wang S.Y."/>
            <person name="Cui S.J."/>
            <person name="Chi M."/>
            <person name="Yan Q."/>
            <person name="Wang X.R."/>
            <person name="Song H.D."/>
            <person name="Xu X.N."/>
            <person name="Wang J.J."/>
            <person name="Zhang X.L."/>
            <person name="Zhang X."/>
            <person name="Wang Z.Q."/>
            <person name="Xue C.L."/>
            <person name="Brindley P.J."/>
            <person name="McManus D.P."/>
            <person name="Yang P.Y."/>
            <person name="Feng Z."/>
            <person name="Chen Z."/>
            <person name="Han Z.G."/>
        </authorList>
    </citation>
    <scope>NUCLEOTIDE SEQUENCE</scope>
</reference>
<reference evidence="1" key="1">
    <citation type="submission" date="2005-03" db="EMBL/GenBank/DDBJ databases">
        <authorList>
            <person name="Han Z."/>
        </authorList>
    </citation>
    <scope>NUCLEOTIDE SEQUENCE</scope>
</reference>
<dbReference type="EMBL" id="AY810239">
    <property type="protein sequence ID" value="AAX26128.1"/>
    <property type="molecule type" value="mRNA"/>
</dbReference>
<name>Q5C2J7_SCHJA</name>
<dbReference type="AlphaFoldDB" id="Q5C2J7"/>
<protein>
    <submittedName>
        <fullName evidence="1">Uncharacterized protein</fullName>
    </submittedName>
</protein>
<sequence>MQQLLMECLELVYFKLLICMNYVICHKF</sequence>